<dbReference type="Pfam" id="PF14555">
    <property type="entry name" value="UBA_4"/>
    <property type="match status" value="1"/>
</dbReference>
<dbReference type="PANTHER" id="PTHR23322:SF1">
    <property type="entry name" value="FAS-ASSOCIATED FACTOR 2"/>
    <property type="match status" value="1"/>
</dbReference>
<dbReference type="SMART" id="SM00594">
    <property type="entry name" value="UAS"/>
    <property type="match status" value="1"/>
</dbReference>
<feature type="compositionally biased region" description="Polar residues" evidence="2">
    <location>
        <begin position="77"/>
        <end position="100"/>
    </location>
</feature>
<dbReference type="SUPFAM" id="SSF52833">
    <property type="entry name" value="Thioredoxin-like"/>
    <property type="match status" value="1"/>
</dbReference>
<feature type="domain" description="UBX" evidence="3">
    <location>
        <begin position="390"/>
        <end position="468"/>
    </location>
</feature>
<dbReference type="GO" id="GO:0043130">
    <property type="term" value="F:ubiquitin binding"/>
    <property type="evidence" value="ECO:0007669"/>
    <property type="project" value="TreeGrafter"/>
</dbReference>
<dbReference type="InterPro" id="IPR029071">
    <property type="entry name" value="Ubiquitin-like_domsf"/>
</dbReference>
<dbReference type="PANTHER" id="PTHR23322">
    <property type="entry name" value="FAS-ASSOCIATED PROTEIN"/>
    <property type="match status" value="1"/>
</dbReference>
<dbReference type="GO" id="GO:0005783">
    <property type="term" value="C:endoplasmic reticulum"/>
    <property type="evidence" value="ECO:0007669"/>
    <property type="project" value="TreeGrafter"/>
</dbReference>
<dbReference type="Gene3D" id="3.40.30.10">
    <property type="entry name" value="Glutaredoxin"/>
    <property type="match status" value="1"/>
</dbReference>
<dbReference type="SMART" id="SM00166">
    <property type="entry name" value="UBX"/>
    <property type="match status" value="1"/>
</dbReference>
<feature type="compositionally biased region" description="Basic and acidic residues" evidence="2">
    <location>
        <begin position="333"/>
        <end position="377"/>
    </location>
</feature>
<feature type="region of interest" description="Disordered" evidence="2">
    <location>
        <begin position="475"/>
        <end position="509"/>
    </location>
</feature>
<gene>
    <name evidence="4" type="ORF">TOLI1172_LOCUS2222</name>
</gene>
<dbReference type="Gene3D" id="3.10.20.90">
    <property type="entry name" value="Phosphatidylinositol 3-kinase Catalytic Subunit, Chain A, domain 1"/>
    <property type="match status" value="1"/>
</dbReference>
<evidence type="ECO:0000259" key="3">
    <source>
        <dbReference type="PROSITE" id="PS50033"/>
    </source>
</evidence>
<evidence type="ECO:0000256" key="1">
    <source>
        <dbReference type="ARBA" id="ARBA00023054"/>
    </source>
</evidence>
<dbReference type="SUPFAM" id="SSF54236">
    <property type="entry name" value="Ubiquitin-like"/>
    <property type="match status" value="1"/>
</dbReference>
<dbReference type="Gene3D" id="1.10.8.10">
    <property type="entry name" value="DNA helicase RuvA subunit, C-terminal domain"/>
    <property type="match status" value="1"/>
</dbReference>
<feature type="region of interest" description="Disordered" evidence="2">
    <location>
        <begin position="59"/>
        <end position="100"/>
    </location>
</feature>
<accession>A0A7S0ZCT7</accession>
<proteinExistence type="predicted"/>
<dbReference type="EMBL" id="HBFP01003121">
    <property type="protein sequence ID" value="CAD8817833.1"/>
    <property type="molecule type" value="Transcribed_RNA"/>
</dbReference>
<evidence type="ECO:0000256" key="2">
    <source>
        <dbReference type="SAM" id="MobiDB-lite"/>
    </source>
</evidence>
<dbReference type="InterPro" id="IPR006577">
    <property type="entry name" value="UAS"/>
</dbReference>
<keyword evidence="1" id="KW-0175">Coiled coil</keyword>
<feature type="region of interest" description="Disordered" evidence="2">
    <location>
        <begin position="333"/>
        <end position="391"/>
    </location>
</feature>
<organism evidence="4">
    <name type="scientific">Timspurckia oligopyrenoides</name>
    <dbReference type="NCBI Taxonomy" id="708627"/>
    <lineage>
        <taxon>Eukaryota</taxon>
        <taxon>Rhodophyta</taxon>
        <taxon>Bangiophyceae</taxon>
        <taxon>Porphyridiales</taxon>
        <taxon>Porphyridiaceae</taxon>
        <taxon>Timspurckia</taxon>
    </lineage>
</organism>
<dbReference type="GO" id="GO:0036503">
    <property type="term" value="P:ERAD pathway"/>
    <property type="evidence" value="ECO:0007669"/>
    <property type="project" value="TreeGrafter"/>
</dbReference>
<name>A0A7S0ZCT7_9RHOD</name>
<dbReference type="InterPro" id="IPR036249">
    <property type="entry name" value="Thioredoxin-like_sf"/>
</dbReference>
<dbReference type="InterPro" id="IPR050730">
    <property type="entry name" value="UBX_domain-protein"/>
</dbReference>
<dbReference type="Pfam" id="PF00789">
    <property type="entry name" value="UBX"/>
    <property type="match status" value="1"/>
</dbReference>
<dbReference type="AlphaFoldDB" id="A0A7S0ZCT7"/>
<dbReference type="InterPro" id="IPR001012">
    <property type="entry name" value="UBX_dom"/>
</dbReference>
<dbReference type="PROSITE" id="PS50033">
    <property type="entry name" value="UBX"/>
    <property type="match status" value="1"/>
</dbReference>
<protein>
    <recommendedName>
        <fullName evidence="3">UBX domain-containing protein</fullName>
    </recommendedName>
</protein>
<dbReference type="CDD" id="cd01767">
    <property type="entry name" value="UBX"/>
    <property type="match status" value="1"/>
</dbReference>
<reference evidence="4" key="1">
    <citation type="submission" date="2021-01" db="EMBL/GenBank/DDBJ databases">
        <authorList>
            <person name="Corre E."/>
            <person name="Pelletier E."/>
            <person name="Niang G."/>
            <person name="Scheremetjew M."/>
            <person name="Finn R."/>
            <person name="Kale V."/>
            <person name="Holt S."/>
            <person name="Cochrane G."/>
            <person name="Meng A."/>
            <person name="Brown T."/>
            <person name="Cohen L."/>
        </authorList>
    </citation>
    <scope>NUCLEOTIDE SEQUENCE</scope>
    <source>
        <strain evidence="4">CCMP3278</strain>
    </source>
</reference>
<sequence length="509" mass="56702">MDEQQRHAIESLDSSQREKLDTFLAVTNLDSQVDGFRRLNACGWDLNAAVDAFLSGAAPPPSASLTSAQPVHRNHPQHSQLQNPQPATTSSNVNSTHDQSNPSNVFRHMLRFLFVPLRAAWSLLSIVAQRILNYLGLQPPLLTSPEGRSAAADFAHQFALQFGNESSTTDANSAGASITQLVFFTGLFQEALRRASREFRFVLAFIHSESNEDSENFRATVLRDSTFVRFVNESFVFWAVSNKFAEAAALRRALRVSRYPCLAVLRTRAGSSSGPSELVALKQGHVSAAEVVQWLQRVMERFGVSLTAARIEQEERDASRQLREQQDLEFARALEEDRDRENQKRMEKQRAEQRELKLKQRMEAKEAREIADRERRVQKQASLPEPLPKGAPESASIVLRLPDGSRLAYCFASSAPLEVLFDWADANGVNINAACLVSSYPRKSFKWPEDAKLTFEESGLSPSCMLLVEERLDVAVDDDDTSGSDPGDPSEALHGTSDVSVNGNEKKRQ</sequence>
<evidence type="ECO:0000313" key="4">
    <source>
        <dbReference type="EMBL" id="CAD8817833.1"/>
    </source>
</evidence>